<dbReference type="Gene3D" id="1.10.1170.10">
    <property type="entry name" value="Inhibitor Of Apoptosis Protein (2mihbC-IAP-1), Chain A"/>
    <property type="match status" value="2"/>
</dbReference>
<dbReference type="InterPro" id="IPR001370">
    <property type="entry name" value="BIR_rpt"/>
</dbReference>
<evidence type="ECO:0000256" key="2">
    <source>
        <dbReference type="ARBA" id="ARBA00022833"/>
    </source>
</evidence>
<comment type="caution">
    <text evidence="4">The sequence shown here is derived from an EMBL/GenBank/DDBJ whole genome shotgun (WGS) entry which is preliminary data.</text>
</comment>
<evidence type="ECO:0000256" key="3">
    <source>
        <dbReference type="SAM" id="MobiDB-lite"/>
    </source>
</evidence>
<feature type="compositionally biased region" description="Basic residues" evidence="3">
    <location>
        <begin position="474"/>
        <end position="485"/>
    </location>
</feature>
<feature type="compositionally biased region" description="Pro residues" evidence="3">
    <location>
        <begin position="803"/>
        <end position="814"/>
    </location>
</feature>
<dbReference type="PANTHER" id="PTHR46771:SF5">
    <property type="entry name" value="DETERIN"/>
    <property type="match status" value="1"/>
</dbReference>
<dbReference type="SMART" id="SM00384">
    <property type="entry name" value="AT_hook"/>
    <property type="match status" value="3"/>
</dbReference>
<dbReference type="EMBL" id="JBFCZG010000001">
    <property type="protein sequence ID" value="KAL3427523.1"/>
    <property type="molecule type" value="Genomic_DNA"/>
</dbReference>
<feature type="region of interest" description="Disordered" evidence="3">
    <location>
        <begin position="208"/>
        <end position="245"/>
    </location>
</feature>
<feature type="compositionally biased region" description="Low complexity" evidence="3">
    <location>
        <begin position="786"/>
        <end position="802"/>
    </location>
</feature>
<feature type="compositionally biased region" description="Basic and acidic residues" evidence="3">
    <location>
        <begin position="401"/>
        <end position="413"/>
    </location>
</feature>
<keyword evidence="5" id="KW-1185">Reference proteome</keyword>
<feature type="region of interest" description="Disordered" evidence="3">
    <location>
        <begin position="257"/>
        <end position="443"/>
    </location>
</feature>
<evidence type="ECO:0000313" key="4">
    <source>
        <dbReference type="EMBL" id="KAL3427523.1"/>
    </source>
</evidence>
<dbReference type="Proteomes" id="UP001629113">
    <property type="component" value="Unassembled WGS sequence"/>
</dbReference>
<dbReference type="PANTHER" id="PTHR46771">
    <property type="entry name" value="DETERIN"/>
    <property type="match status" value="1"/>
</dbReference>
<proteinExistence type="predicted"/>
<dbReference type="SUPFAM" id="SSF57924">
    <property type="entry name" value="Inhibitor of apoptosis (IAP) repeat"/>
    <property type="match status" value="2"/>
</dbReference>
<dbReference type="Pfam" id="PF00653">
    <property type="entry name" value="BIR"/>
    <property type="match status" value="2"/>
</dbReference>
<feature type="compositionally biased region" description="Polar residues" evidence="3">
    <location>
        <begin position="560"/>
        <end position="581"/>
    </location>
</feature>
<feature type="region of interest" description="Disordered" evidence="3">
    <location>
        <begin position="694"/>
        <end position="876"/>
    </location>
</feature>
<organism evidence="4 5">
    <name type="scientific">Phlyctema vagabunda</name>
    <dbReference type="NCBI Taxonomy" id="108571"/>
    <lineage>
        <taxon>Eukaryota</taxon>
        <taxon>Fungi</taxon>
        <taxon>Dikarya</taxon>
        <taxon>Ascomycota</taxon>
        <taxon>Pezizomycotina</taxon>
        <taxon>Leotiomycetes</taxon>
        <taxon>Helotiales</taxon>
        <taxon>Dermateaceae</taxon>
        <taxon>Phlyctema</taxon>
    </lineage>
</organism>
<feature type="compositionally biased region" description="Low complexity" evidence="3">
    <location>
        <begin position="378"/>
        <end position="393"/>
    </location>
</feature>
<feature type="compositionally biased region" description="Basic and acidic residues" evidence="3">
    <location>
        <begin position="737"/>
        <end position="753"/>
    </location>
</feature>
<feature type="compositionally biased region" description="Polar residues" evidence="3">
    <location>
        <begin position="819"/>
        <end position="836"/>
    </location>
</feature>
<sequence length="969" mass="105797">MGITDVAIEYFALEARIASFQSAQPLVKRTSSAHSKVPKSLKWPHKFLSGEEMANAGFFFYPTQANPDNVACFLCHSSLDGWQKGDDPLAEHLTHSPECGWAIVASINAHDKVFSKMNPASSTMIAARRATFANQWPHENKKGWKCKAKQMAEAGWKFTPTLEYDDMTTCTYCDLGLDGWEPSDRPWEEHFARSPECQFFTHIEHEPNPVELITKGKKGRPSKASRASRQSVMTTNSDAPSVMDMPAEEDDSILTTATTATSKGRKGTKGKKAAVAKGRKTKAKKEESVEAMPEAEDEKLEVDAEPTPPRANRGKKRKSLEMHDVEPPAEVEAPQRKRRNTRTRGSTAANEPTLEETIAETKPPAKKGRGTVRKSSRKASTASVVSAASINEEIPNDEEIDKALLADLERPSSDDEETGVEAPLRRPTRASKSAKTSHEMFGTSSIEIDEAAIEAELEAIETAARPLPPLPKNKANKSARPRKASARQEAAAKKAAEAEAAAAAQRIADEEDAASQQISNELEHSISDVHPVVELNGRPAEPSQDSQQPRARGTRVSILSDGSNISTHDVSSGTVIQTQNEPQDEVDESHLTVNGGETQESSTPATKSAKHEVIIDPEETEDELEILPVEEDTSSVVAVPDELVEASKPSEIYAEVEEEMVEEVQAMTPLEASSPQGQPAKLVEHETMQVNEDYEMTTDTNKVERVQEPSPLKAPRSRGRPSKRVEEEATEIIEDSTMYKDTKVLERLLEKTPVKAPRSRGRPPKVAAAETSLDVIPNAPSPSPARTRTPILPRPKTTKIPTPRAPSPSPPPKEATPADSPQSSDAENHPPSSKPSATAKKATFATPGRSTKAPLVASTPQTSPTRRNVIAGLQSEEPWTAVDLDLVFLKSPENEHGQSRGLLDEALEKARTGDLSSPEKKMSVEEWIQYNASSAESKFREDCERMVGTFESEGGRAMRVLESVVVEDE</sequence>
<name>A0ABR4PWE4_9HELO</name>
<feature type="region of interest" description="Disordered" evidence="3">
    <location>
        <begin position="460"/>
        <end position="622"/>
    </location>
</feature>
<feature type="compositionally biased region" description="Acidic residues" evidence="3">
    <location>
        <begin position="293"/>
        <end position="304"/>
    </location>
</feature>
<feature type="compositionally biased region" description="Polar residues" evidence="3">
    <location>
        <begin position="225"/>
        <end position="239"/>
    </location>
</feature>
<keyword evidence="2" id="KW-0862">Zinc</keyword>
<gene>
    <name evidence="4" type="ORF">PVAG01_01032</name>
</gene>
<evidence type="ECO:0000256" key="1">
    <source>
        <dbReference type="ARBA" id="ARBA00022723"/>
    </source>
</evidence>
<dbReference type="InterPro" id="IPR017956">
    <property type="entry name" value="AT_hook_DNA-bd_motif"/>
</dbReference>
<feature type="compositionally biased region" description="Basic residues" evidence="3">
    <location>
        <begin position="263"/>
        <end position="283"/>
    </location>
</feature>
<protein>
    <submittedName>
        <fullName evidence="4">AT hook domain-containing protein</fullName>
    </submittedName>
</protein>
<keyword evidence="1" id="KW-0479">Metal-binding</keyword>
<dbReference type="PROSITE" id="PS50143">
    <property type="entry name" value="BIR_REPEAT_2"/>
    <property type="match status" value="2"/>
</dbReference>
<dbReference type="InterPro" id="IPR051190">
    <property type="entry name" value="Baculoviral_IAP"/>
</dbReference>
<accession>A0ABR4PWE4</accession>
<evidence type="ECO:0000313" key="5">
    <source>
        <dbReference type="Proteomes" id="UP001629113"/>
    </source>
</evidence>
<dbReference type="SMART" id="SM00238">
    <property type="entry name" value="BIR"/>
    <property type="match status" value="2"/>
</dbReference>
<reference evidence="4 5" key="1">
    <citation type="submission" date="2024-06" db="EMBL/GenBank/DDBJ databases">
        <title>Complete genome of Phlyctema vagabunda strain 19-DSS-EL-015.</title>
        <authorList>
            <person name="Fiorenzani C."/>
        </authorList>
    </citation>
    <scope>NUCLEOTIDE SEQUENCE [LARGE SCALE GENOMIC DNA]</scope>
    <source>
        <strain evidence="4 5">19-DSS-EL-015</strain>
    </source>
</reference>
<feature type="compositionally biased region" description="Polar residues" evidence="3">
    <location>
        <begin position="591"/>
        <end position="606"/>
    </location>
</feature>
<feature type="compositionally biased region" description="Basic residues" evidence="3">
    <location>
        <begin position="364"/>
        <end position="377"/>
    </location>
</feature>
<dbReference type="CDD" id="cd00022">
    <property type="entry name" value="BIR"/>
    <property type="match status" value="2"/>
</dbReference>